<dbReference type="GO" id="GO:0005737">
    <property type="term" value="C:cytoplasm"/>
    <property type="evidence" value="ECO:0007669"/>
    <property type="project" value="UniProtKB-SubCell"/>
</dbReference>
<evidence type="ECO:0000313" key="12">
    <source>
        <dbReference type="EMBL" id="TDH60786.1"/>
    </source>
</evidence>
<evidence type="ECO:0000256" key="10">
    <source>
        <dbReference type="RuleBase" id="RU000578"/>
    </source>
</evidence>
<dbReference type="OrthoDB" id="9803889at2"/>
<evidence type="ECO:0000259" key="11">
    <source>
        <dbReference type="SMART" id="SM00382"/>
    </source>
</evidence>
<keyword evidence="13" id="KW-1185">Reference proteome</keyword>
<dbReference type="Proteomes" id="UP000295096">
    <property type="component" value="Unassembled WGS sequence"/>
</dbReference>
<dbReference type="RefSeq" id="WP_133290385.1">
    <property type="nucleotide sequence ID" value="NZ_SMSJ01000031.1"/>
</dbReference>
<dbReference type="GO" id="GO:0006302">
    <property type="term" value="P:double-strand break repair"/>
    <property type="evidence" value="ECO:0007669"/>
    <property type="project" value="TreeGrafter"/>
</dbReference>
<dbReference type="Pfam" id="PF02463">
    <property type="entry name" value="SMC_N"/>
    <property type="match status" value="1"/>
</dbReference>
<evidence type="ECO:0000256" key="2">
    <source>
        <dbReference type="ARBA" id="ARBA00008016"/>
    </source>
</evidence>
<keyword evidence="8 9" id="KW-0238">DNA-binding</keyword>
<gene>
    <name evidence="9 12" type="primary">recF</name>
    <name evidence="12" type="ORF">E2C06_20005</name>
</gene>
<dbReference type="Gene3D" id="1.20.1050.90">
    <property type="entry name" value="RecF/RecN/SMC, N-terminal domain"/>
    <property type="match status" value="1"/>
</dbReference>
<evidence type="ECO:0000256" key="7">
    <source>
        <dbReference type="ARBA" id="ARBA00022840"/>
    </source>
</evidence>
<dbReference type="InterPro" id="IPR027417">
    <property type="entry name" value="P-loop_NTPase"/>
</dbReference>
<keyword evidence="9 10" id="KW-0742">SOS response</keyword>
<protein>
    <recommendedName>
        <fullName evidence="3 9">DNA replication and repair protein RecF</fullName>
    </recommendedName>
</protein>
<dbReference type="InterPro" id="IPR018078">
    <property type="entry name" value="DNA-binding_RecF_CS"/>
</dbReference>
<feature type="binding site" evidence="9">
    <location>
        <begin position="36"/>
        <end position="43"/>
    </location>
    <ligand>
        <name>ATP</name>
        <dbReference type="ChEBI" id="CHEBI:30616"/>
    </ligand>
</feature>
<dbReference type="InterPro" id="IPR003593">
    <property type="entry name" value="AAA+_ATPase"/>
</dbReference>
<organism evidence="12 13">
    <name type="scientific">Dankookia rubra</name>
    <dbReference type="NCBI Taxonomy" id="1442381"/>
    <lineage>
        <taxon>Bacteria</taxon>
        <taxon>Pseudomonadati</taxon>
        <taxon>Pseudomonadota</taxon>
        <taxon>Alphaproteobacteria</taxon>
        <taxon>Acetobacterales</taxon>
        <taxon>Roseomonadaceae</taxon>
        <taxon>Dankookia</taxon>
    </lineage>
</organism>
<dbReference type="PANTHER" id="PTHR32182">
    <property type="entry name" value="DNA REPLICATION AND REPAIR PROTEIN RECF"/>
    <property type="match status" value="1"/>
</dbReference>
<accession>A0A4R5QD10</accession>
<dbReference type="SUPFAM" id="SSF52540">
    <property type="entry name" value="P-loop containing nucleoside triphosphate hydrolases"/>
    <property type="match status" value="1"/>
</dbReference>
<dbReference type="PROSITE" id="PS00618">
    <property type="entry name" value="RECF_2"/>
    <property type="match status" value="1"/>
</dbReference>
<keyword evidence="5 9" id="KW-0235">DNA replication</keyword>
<dbReference type="InterPro" id="IPR001238">
    <property type="entry name" value="DNA-binding_RecF"/>
</dbReference>
<comment type="subcellular location">
    <subcellularLocation>
        <location evidence="1 9 10">Cytoplasm</location>
    </subcellularLocation>
</comment>
<keyword evidence="6 9" id="KW-0547">Nucleotide-binding</keyword>
<keyword evidence="9 10" id="KW-0234">DNA repair</keyword>
<dbReference type="GO" id="GO:0003697">
    <property type="term" value="F:single-stranded DNA binding"/>
    <property type="evidence" value="ECO:0007669"/>
    <property type="project" value="UniProtKB-UniRule"/>
</dbReference>
<evidence type="ECO:0000256" key="1">
    <source>
        <dbReference type="ARBA" id="ARBA00004496"/>
    </source>
</evidence>
<keyword evidence="7 9" id="KW-0067">ATP-binding</keyword>
<keyword evidence="9 10" id="KW-0227">DNA damage</keyword>
<dbReference type="EMBL" id="SMSJ01000031">
    <property type="protein sequence ID" value="TDH60786.1"/>
    <property type="molecule type" value="Genomic_DNA"/>
</dbReference>
<evidence type="ECO:0000256" key="9">
    <source>
        <dbReference type="HAMAP-Rule" id="MF_00365"/>
    </source>
</evidence>
<comment type="function">
    <text evidence="9 10">The RecF protein is involved in DNA metabolism; it is required for DNA replication and normal SOS inducibility. RecF binds preferentially to single-stranded, linear DNA. It also seems to bind ATP.</text>
</comment>
<dbReference type="NCBIfam" id="TIGR00611">
    <property type="entry name" value="recf"/>
    <property type="match status" value="1"/>
</dbReference>
<dbReference type="GO" id="GO:0006260">
    <property type="term" value="P:DNA replication"/>
    <property type="evidence" value="ECO:0007669"/>
    <property type="project" value="UniProtKB-UniRule"/>
</dbReference>
<proteinExistence type="inferred from homology"/>
<keyword evidence="4 9" id="KW-0963">Cytoplasm</keyword>
<reference evidence="12 13" key="1">
    <citation type="journal article" date="2016" name="J. Microbiol.">
        <title>Dankookia rubra gen. nov., sp. nov., an alphaproteobacterium isolated from sediment of a shallow stream.</title>
        <authorList>
            <person name="Kim W.H."/>
            <person name="Kim D.H."/>
            <person name="Kang K."/>
            <person name="Ahn T.Y."/>
        </authorList>
    </citation>
    <scope>NUCLEOTIDE SEQUENCE [LARGE SCALE GENOMIC DNA]</scope>
    <source>
        <strain evidence="12 13">JCM30602</strain>
    </source>
</reference>
<dbReference type="GO" id="GO:0009432">
    <property type="term" value="P:SOS response"/>
    <property type="evidence" value="ECO:0007669"/>
    <property type="project" value="UniProtKB-UniRule"/>
</dbReference>
<dbReference type="PROSITE" id="PS00617">
    <property type="entry name" value="RECF_1"/>
    <property type="match status" value="1"/>
</dbReference>
<evidence type="ECO:0000256" key="6">
    <source>
        <dbReference type="ARBA" id="ARBA00022741"/>
    </source>
</evidence>
<comment type="caution">
    <text evidence="12">The sequence shown here is derived from an EMBL/GenBank/DDBJ whole genome shotgun (WGS) entry which is preliminary data.</text>
</comment>
<dbReference type="SMART" id="SM00382">
    <property type="entry name" value="AAA"/>
    <property type="match status" value="1"/>
</dbReference>
<dbReference type="AlphaFoldDB" id="A0A4R5QD10"/>
<evidence type="ECO:0000256" key="4">
    <source>
        <dbReference type="ARBA" id="ARBA00022490"/>
    </source>
</evidence>
<dbReference type="InterPro" id="IPR003395">
    <property type="entry name" value="RecF/RecN/SMC_N"/>
</dbReference>
<dbReference type="InterPro" id="IPR042174">
    <property type="entry name" value="RecF_2"/>
</dbReference>
<sequence>MAPAPALSLIRLMLRDFRSWAALTVTFQSRIVVISGPNGAGKTNLLEAISLLGPGRGLRGARTAELGRQSDDAPLPWAAAGRFRDSLGQEFDIGTGTPDGGPPERRVFRLDGAPVRSQAELAERLAAVWLTPQMDRLFQDGAGDRRRFLDRLVWALEPHHAREVAAYDNAMVQRNRLLSQERREGLRVDPAWLAGLEDAMARHGVAAAAARRGLVARLNARLADGVTGAFPAARLDLLCPVSAALAAAPALAVEDGLRADWAASRGRDAAAGATLTGPHRADLLFTHAPKGIPAALCSTGEQKALLVAVVLAHAALIAAARGFAPLLLLDEVAAHLDESRREALFAALAALPAQAFLTGTDAAVFAPLRSTAEGFRAVPDALVPDGDFPVPGAA</sequence>
<dbReference type="HAMAP" id="MF_00365">
    <property type="entry name" value="RecF"/>
    <property type="match status" value="1"/>
</dbReference>
<dbReference type="GO" id="GO:0000731">
    <property type="term" value="P:DNA synthesis involved in DNA repair"/>
    <property type="evidence" value="ECO:0007669"/>
    <property type="project" value="TreeGrafter"/>
</dbReference>
<feature type="domain" description="AAA+ ATPase" evidence="11">
    <location>
        <begin position="28"/>
        <end position="379"/>
    </location>
</feature>
<name>A0A4R5QD10_9PROT</name>
<evidence type="ECO:0000256" key="5">
    <source>
        <dbReference type="ARBA" id="ARBA00022705"/>
    </source>
</evidence>
<dbReference type="GO" id="GO:0005524">
    <property type="term" value="F:ATP binding"/>
    <property type="evidence" value="ECO:0007669"/>
    <property type="project" value="UniProtKB-UniRule"/>
</dbReference>
<evidence type="ECO:0000313" key="13">
    <source>
        <dbReference type="Proteomes" id="UP000295096"/>
    </source>
</evidence>
<evidence type="ECO:0000256" key="8">
    <source>
        <dbReference type="ARBA" id="ARBA00023125"/>
    </source>
</evidence>
<comment type="similarity">
    <text evidence="2 9 10">Belongs to the RecF family.</text>
</comment>
<dbReference type="PANTHER" id="PTHR32182:SF0">
    <property type="entry name" value="DNA REPLICATION AND REPAIR PROTEIN RECF"/>
    <property type="match status" value="1"/>
</dbReference>
<dbReference type="Gene3D" id="3.40.50.300">
    <property type="entry name" value="P-loop containing nucleotide triphosphate hydrolases"/>
    <property type="match status" value="1"/>
</dbReference>
<evidence type="ECO:0000256" key="3">
    <source>
        <dbReference type="ARBA" id="ARBA00020170"/>
    </source>
</evidence>